<dbReference type="RefSeq" id="WP_069969603.1">
    <property type="nucleotide sequence ID" value="NZ_CM124774.1"/>
</dbReference>
<accession>A0A1E5QE27</accession>
<protein>
    <submittedName>
        <fullName evidence="1">Zn-dependent hydrolase</fullName>
    </submittedName>
</protein>
<dbReference type="PANTHER" id="PTHR36142">
    <property type="entry name" value="METALLO-HYDROLASE/OXIDOREDUCTASE SUPERFAMILY PROTEIN"/>
    <property type="match status" value="1"/>
</dbReference>
<dbReference type="Gene3D" id="3.60.15.10">
    <property type="entry name" value="Ribonuclease Z/Hydroxyacylglutathione hydrolase-like"/>
    <property type="match status" value="1"/>
</dbReference>
<dbReference type="InterPro" id="IPR036866">
    <property type="entry name" value="RibonucZ/Hydroxyglut_hydro"/>
</dbReference>
<keyword evidence="1" id="KW-0378">Hydrolase</keyword>
<dbReference type="SUPFAM" id="SSF56281">
    <property type="entry name" value="Metallo-hydrolase/oxidoreductase"/>
    <property type="match status" value="1"/>
</dbReference>
<gene>
    <name evidence="1" type="ORF">BH720_23245</name>
</gene>
<reference evidence="1" key="1">
    <citation type="submission" date="2016-09" db="EMBL/GenBank/DDBJ databases">
        <title>Draft genome of thermotolerant cyanobacterium Desertifilum sp. strain IPPAS B-1220.</title>
        <authorList>
            <person name="Sinetova M.A."/>
            <person name="Bolakhan K."/>
            <person name="Zayadan B.K."/>
            <person name="Mironov K.S."/>
            <person name="Ustinova V."/>
            <person name="Kupriyanova E.V."/>
            <person name="Sidorov R.A."/>
            <person name="Skrypnik A.N."/>
            <person name="Gogoleva N.E."/>
            <person name="Gogolev Y.V."/>
            <person name="Los D.A."/>
        </authorList>
    </citation>
    <scope>NUCLEOTIDE SEQUENCE [LARGE SCALE GENOMIC DNA]</scope>
    <source>
        <strain evidence="1">IPPAS B-1220</strain>
    </source>
</reference>
<proteinExistence type="predicted"/>
<name>A0A1E5QE27_9CYAN</name>
<comment type="caution">
    <text evidence="1">The sequence shown here is derived from an EMBL/GenBank/DDBJ whole genome shotgun (WGS) entry which is preliminary data.</text>
</comment>
<dbReference type="Pfam" id="PF13483">
    <property type="entry name" value="Lactamase_B_3"/>
    <property type="match status" value="1"/>
</dbReference>
<dbReference type="EMBL" id="MJGC01000110">
    <property type="protein sequence ID" value="OEJ72887.1"/>
    <property type="molecule type" value="Genomic_DNA"/>
</dbReference>
<dbReference type="AlphaFoldDB" id="A0A1E5QE27"/>
<evidence type="ECO:0000313" key="1">
    <source>
        <dbReference type="EMBL" id="OEJ72887.1"/>
    </source>
</evidence>
<dbReference type="STRING" id="1781255.BH720_23245"/>
<dbReference type="OrthoDB" id="507726at2"/>
<sequence>MHLTWLDSNSWLVEIAQKRIAIDPWLVGVLSFGNQEWLFKGVRSQDRPIPESIDLILLSQGLEDHAHPPTLKRLDRNIPVVASASAAKVVQKLGYRHVYPLLKGETWKLDNHLEIRATQGTPLGPFTLENGYLIRDLHQGTSLYYEPHGNHDPQLKDLAPIDVAIAPIINLSIPAIGSIIQGPERALELAQQIRPQFLLPTAAGGDIRLEGLINVLLKAKGSAKALQAQLQQHHLPTQIIEPQPGERIELKLKQPAAP</sequence>
<dbReference type="PANTHER" id="PTHR36142:SF2">
    <property type="entry name" value="METALLO-HYDROLASE_OXIDOREDUCTASE SUPERFAMILY PROTEIN"/>
    <property type="match status" value="1"/>
</dbReference>
<dbReference type="GO" id="GO:0016787">
    <property type="term" value="F:hydrolase activity"/>
    <property type="evidence" value="ECO:0007669"/>
    <property type="project" value="UniProtKB-KW"/>
</dbReference>
<organism evidence="1">
    <name type="scientific">Desertifilum tharense IPPAS B-1220</name>
    <dbReference type="NCBI Taxonomy" id="1781255"/>
    <lineage>
        <taxon>Bacteria</taxon>
        <taxon>Bacillati</taxon>
        <taxon>Cyanobacteriota</taxon>
        <taxon>Cyanophyceae</taxon>
        <taxon>Desertifilales</taxon>
        <taxon>Desertifilaceae</taxon>
        <taxon>Desertifilum</taxon>
    </lineage>
</organism>